<dbReference type="GO" id="GO:0003887">
    <property type="term" value="F:DNA-directed DNA polymerase activity"/>
    <property type="evidence" value="ECO:0007669"/>
    <property type="project" value="UniProtKB-EC"/>
</dbReference>
<name>A0A1Y5SA55_9RHOB</name>
<dbReference type="AlphaFoldDB" id="A0A1Y5SA55"/>
<dbReference type="NCBIfam" id="NF005677">
    <property type="entry name" value="PRK07471.1"/>
    <property type="match status" value="1"/>
</dbReference>
<dbReference type="SMART" id="SM00382">
    <property type="entry name" value="AAA"/>
    <property type="match status" value="1"/>
</dbReference>
<dbReference type="EC" id="2.7.7.7" evidence="2"/>
<dbReference type="EMBL" id="FWFV01000003">
    <property type="protein sequence ID" value="SLN35727.1"/>
    <property type="molecule type" value="Genomic_DNA"/>
</dbReference>
<sequence>MSDPDPYEPDRVEGVPHPRHTHRLYGQEAAERALLDAYASEKMHHAWLLTGPRGVGKATLAWRIARFLIADPAAGGMFGGPETLDLPPDHPVAARVAALSEPQLFLMRPTRSDTGTERRDITVDVARGLRDFLHLSSTDGGRRVVIVDAADQLNTQAANAILKQVEEPPARTTFLLVCHAPARLLPTIRSRCRTLACHPLGGADLAEAIAAAGLDPQIEPPALQQLASGSVGEAARLLQEDGPAIYADLVALARTLPDMDRGRLLKLANGLAGAAGRNRMDTLVRLIELLLARLARAGAGLSPEAEATKGEAEMLARLAPHPAAGRAWAHLSQEVSARLGHGRAVNLDPSALVLDTGLKINETGRQILRG</sequence>
<dbReference type="SUPFAM" id="SSF52540">
    <property type="entry name" value="P-loop containing nucleoside triphosphate hydrolases"/>
    <property type="match status" value="1"/>
</dbReference>
<dbReference type="Proteomes" id="UP000193870">
    <property type="component" value="Unassembled WGS sequence"/>
</dbReference>
<dbReference type="InterPro" id="IPR003593">
    <property type="entry name" value="AAA+_ATPase"/>
</dbReference>
<reference evidence="2 3" key="1">
    <citation type="submission" date="2017-03" db="EMBL/GenBank/DDBJ databases">
        <authorList>
            <person name="Afonso C.L."/>
            <person name="Miller P.J."/>
            <person name="Scott M.A."/>
            <person name="Spackman E."/>
            <person name="Goraichik I."/>
            <person name="Dimitrov K.M."/>
            <person name="Suarez D.L."/>
            <person name="Swayne D.E."/>
        </authorList>
    </citation>
    <scope>NUCLEOTIDE SEQUENCE [LARGE SCALE GENOMIC DNA]</scope>
    <source>
        <strain evidence="2 3">CECT 7066</strain>
    </source>
</reference>
<dbReference type="Pfam" id="PF13177">
    <property type="entry name" value="DNA_pol3_delta2"/>
    <property type="match status" value="1"/>
</dbReference>
<dbReference type="PANTHER" id="PTHR11669">
    <property type="entry name" value="REPLICATION FACTOR C / DNA POLYMERASE III GAMMA-TAU SUBUNIT"/>
    <property type="match status" value="1"/>
</dbReference>
<evidence type="ECO:0000313" key="2">
    <source>
        <dbReference type="EMBL" id="SLN35727.1"/>
    </source>
</evidence>
<dbReference type="GO" id="GO:0006261">
    <property type="term" value="P:DNA-templated DNA replication"/>
    <property type="evidence" value="ECO:0007669"/>
    <property type="project" value="TreeGrafter"/>
</dbReference>
<dbReference type="STRING" id="315423.SAMN04488020_103223"/>
<dbReference type="RefSeq" id="WP_085853505.1">
    <property type="nucleotide sequence ID" value="NZ_FOPF01000003.1"/>
</dbReference>
<dbReference type="PANTHER" id="PTHR11669:SF8">
    <property type="entry name" value="DNA POLYMERASE III SUBUNIT DELTA"/>
    <property type="match status" value="1"/>
</dbReference>
<keyword evidence="3" id="KW-1185">Reference proteome</keyword>
<protein>
    <submittedName>
        <fullName evidence="2">DNA polymerase III subunit tau</fullName>
        <ecNumber evidence="2">2.7.7.7</ecNumber>
    </submittedName>
</protein>
<feature type="domain" description="AAA+ ATPase" evidence="1">
    <location>
        <begin position="43"/>
        <end position="200"/>
    </location>
</feature>
<keyword evidence="2" id="KW-0808">Transferase</keyword>
<evidence type="ECO:0000313" key="3">
    <source>
        <dbReference type="Proteomes" id="UP000193870"/>
    </source>
</evidence>
<keyword evidence="2" id="KW-0548">Nucleotidyltransferase</keyword>
<dbReference type="InterPro" id="IPR027417">
    <property type="entry name" value="P-loop_NTPase"/>
</dbReference>
<organism evidence="2 3">
    <name type="scientific">Palleronia marisminoris</name>
    <dbReference type="NCBI Taxonomy" id="315423"/>
    <lineage>
        <taxon>Bacteria</taxon>
        <taxon>Pseudomonadati</taxon>
        <taxon>Pseudomonadota</taxon>
        <taxon>Alphaproteobacteria</taxon>
        <taxon>Rhodobacterales</taxon>
        <taxon>Roseobacteraceae</taxon>
        <taxon>Palleronia</taxon>
    </lineage>
</organism>
<proteinExistence type="predicted"/>
<dbReference type="InterPro" id="IPR050238">
    <property type="entry name" value="DNA_Rep/Repair_Clamp_Loader"/>
</dbReference>
<dbReference type="GO" id="GO:0009360">
    <property type="term" value="C:DNA polymerase III complex"/>
    <property type="evidence" value="ECO:0007669"/>
    <property type="project" value="TreeGrafter"/>
</dbReference>
<gene>
    <name evidence="2" type="primary">dnaX_1</name>
    <name evidence="2" type="ORF">PAM7066_01502</name>
</gene>
<dbReference type="Gene3D" id="3.40.50.300">
    <property type="entry name" value="P-loop containing nucleotide triphosphate hydrolases"/>
    <property type="match status" value="1"/>
</dbReference>
<accession>A0A1Y5SA55</accession>
<dbReference type="OrthoDB" id="9811073at2"/>
<evidence type="ECO:0000259" key="1">
    <source>
        <dbReference type="SMART" id="SM00382"/>
    </source>
</evidence>